<keyword evidence="15" id="KW-0829">Tyrosine-protein kinase</keyword>
<dbReference type="PANTHER" id="PTHR32309:SF13">
    <property type="entry name" value="FERRIC ENTEROBACTIN TRANSPORT PROTEIN FEPE"/>
    <property type="match status" value="1"/>
</dbReference>
<dbReference type="PANTHER" id="PTHR32309">
    <property type="entry name" value="TYROSINE-PROTEIN KINASE"/>
    <property type="match status" value="1"/>
</dbReference>
<keyword evidence="22" id="KW-1185">Reference proteome</keyword>
<feature type="transmembrane region" description="Helical" evidence="18">
    <location>
        <begin position="34"/>
        <end position="53"/>
    </location>
</feature>
<feature type="domain" description="Polysaccharide chain length determinant N-terminal" evidence="19">
    <location>
        <begin position="20"/>
        <end position="114"/>
    </location>
</feature>
<keyword evidence="13 18" id="KW-1133">Transmembrane helix</keyword>
<dbReference type="RefSeq" id="WP_214431743.1">
    <property type="nucleotide sequence ID" value="NZ_CAWPUQ010000111.1"/>
</dbReference>
<dbReference type="Pfam" id="PF02706">
    <property type="entry name" value="Wzz"/>
    <property type="match status" value="1"/>
</dbReference>
<comment type="catalytic activity">
    <reaction evidence="16">
        <text>L-tyrosyl-[protein] + ATP = O-phospho-L-tyrosyl-[protein] + ADP + H(+)</text>
        <dbReference type="Rhea" id="RHEA:10596"/>
        <dbReference type="Rhea" id="RHEA-COMP:10136"/>
        <dbReference type="Rhea" id="RHEA-COMP:20101"/>
        <dbReference type="ChEBI" id="CHEBI:15378"/>
        <dbReference type="ChEBI" id="CHEBI:30616"/>
        <dbReference type="ChEBI" id="CHEBI:46858"/>
        <dbReference type="ChEBI" id="CHEBI:61978"/>
        <dbReference type="ChEBI" id="CHEBI:456216"/>
        <dbReference type="EC" id="2.7.10.2"/>
    </reaction>
</comment>
<evidence type="ECO:0000256" key="15">
    <source>
        <dbReference type="ARBA" id="ARBA00023137"/>
    </source>
</evidence>
<dbReference type="Pfam" id="PF13614">
    <property type="entry name" value="AAA_31"/>
    <property type="match status" value="1"/>
</dbReference>
<keyword evidence="6" id="KW-1003">Cell membrane</keyword>
<evidence type="ECO:0000256" key="8">
    <source>
        <dbReference type="ARBA" id="ARBA00022679"/>
    </source>
</evidence>
<keyword evidence="12" id="KW-0067">ATP-binding</keyword>
<feature type="domain" description="AAA" evidence="20">
    <location>
        <begin position="562"/>
        <end position="683"/>
    </location>
</feature>
<comment type="caution">
    <text evidence="21">The sequence shown here is derived from an EMBL/GenBank/DDBJ whole genome shotgun (WGS) entry which is preliminary data.</text>
</comment>
<evidence type="ECO:0000256" key="3">
    <source>
        <dbReference type="ARBA" id="ARBA00007316"/>
    </source>
</evidence>
<evidence type="ECO:0000256" key="6">
    <source>
        <dbReference type="ARBA" id="ARBA00022475"/>
    </source>
</evidence>
<evidence type="ECO:0000256" key="4">
    <source>
        <dbReference type="ARBA" id="ARBA00008883"/>
    </source>
</evidence>
<keyword evidence="9 18" id="KW-0812">Transmembrane</keyword>
<proteinExistence type="inferred from homology"/>
<dbReference type="Gene3D" id="3.40.50.300">
    <property type="entry name" value="P-loop containing nucleotide triphosphate hydrolases"/>
    <property type="match status" value="1"/>
</dbReference>
<dbReference type="SUPFAM" id="SSF52540">
    <property type="entry name" value="P-loop containing nucleoside triphosphate hydrolases"/>
    <property type="match status" value="1"/>
</dbReference>
<dbReference type="AlphaFoldDB" id="A0A8J7I1J3"/>
<keyword evidence="7" id="KW-0997">Cell inner membrane</keyword>
<evidence type="ECO:0000256" key="5">
    <source>
        <dbReference type="ARBA" id="ARBA00011903"/>
    </source>
</evidence>
<dbReference type="CDD" id="cd05387">
    <property type="entry name" value="BY-kinase"/>
    <property type="match status" value="1"/>
</dbReference>
<protein>
    <recommendedName>
        <fullName evidence="5">non-specific protein-tyrosine kinase</fullName>
        <ecNumber evidence="5">2.7.10.2</ecNumber>
    </recommendedName>
</protein>
<reference evidence="21 22" key="1">
    <citation type="journal article" date="2021" name="Int. J. Syst. Evol. Microbiol.">
        <title>Amazonocrinis nigriterrae gen. nov., sp. nov., Atlanticothrix silvestris gen. nov., sp. nov. and Dendronalium phyllosphericum gen. nov., sp. nov., nostocacean cyanobacteria from Brazilian environments.</title>
        <authorList>
            <person name="Alvarenga D.O."/>
            <person name="Andreote A.P.D."/>
            <person name="Branco L.H.Z."/>
            <person name="Delbaje E."/>
            <person name="Cruz R.B."/>
            <person name="Varani A.M."/>
            <person name="Fiore M.F."/>
        </authorList>
    </citation>
    <scope>NUCLEOTIDE SEQUENCE [LARGE SCALE GENOMIC DNA]</scope>
    <source>
        <strain evidence="21 22">CENA369</strain>
    </source>
</reference>
<evidence type="ECO:0000313" key="21">
    <source>
        <dbReference type="EMBL" id="MBH8572920.1"/>
    </source>
</evidence>
<dbReference type="InterPro" id="IPR003856">
    <property type="entry name" value="LPS_length_determ_N"/>
</dbReference>
<evidence type="ECO:0000256" key="1">
    <source>
        <dbReference type="ARBA" id="ARBA00004429"/>
    </source>
</evidence>
<evidence type="ECO:0000256" key="11">
    <source>
        <dbReference type="ARBA" id="ARBA00022777"/>
    </source>
</evidence>
<accession>A0A8J7I1J3</accession>
<dbReference type="GO" id="GO:0005886">
    <property type="term" value="C:plasma membrane"/>
    <property type="evidence" value="ECO:0007669"/>
    <property type="project" value="UniProtKB-SubCell"/>
</dbReference>
<dbReference type="GO" id="GO:0004715">
    <property type="term" value="F:non-membrane spanning protein tyrosine kinase activity"/>
    <property type="evidence" value="ECO:0007669"/>
    <property type="project" value="UniProtKB-EC"/>
</dbReference>
<comment type="similarity">
    <text evidence="3">Belongs to the CpsD/CapB family.</text>
</comment>
<evidence type="ECO:0000256" key="14">
    <source>
        <dbReference type="ARBA" id="ARBA00023136"/>
    </source>
</evidence>
<organism evidence="21 22">
    <name type="scientific">Dendronalium phyllosphericum CENA369</name>
    <dbReference type="NCBI Taxonomy" id="1725256"/>
    <lineage>
        <taxon>Bacteria</taxon>
        <taxon>Bacillati</taxon>
        <taxon>Cyanobacteriota</taxon>
        <taxon>Cyanophyceae</taxon>
        <taxon>Nostocales</taxon>
        <taxon>Nostocaceae</taxon>
        <taxon>Dendronalium</taxon>
        <taxon>Dendronalium phyllosphericum</taxon>
    </lineage>
</organism>
<keyword evidence="17" id="KW-0175">Coiled coil</keyword>
<dbReference type="EMBL" id="JAECZA010000020">
    <property type="protein sequence ID" value="MBH8572920.1"/>
    <property type="molecule type" value="Genomic_DNA"/>
</dbReference>
<keyword evidence="10" id="KW-0547">Nucleotide-binding</keyword>
<keyword evidence="11" id="KW-0418">Kinase</keyword>
<dbReference type="InterPro" id="IPR025669">
    <property type="entry name" value="AAA_dom"/>
</dbReference>
<keyword evidence="8" id="KW-0808">Transferase</keyword>
<evidence type="ECO:0000256" key="17">
    <source>
        <dbReference type="SAM" id="Coils"/>
    </source>
</evidence>
<evidence type="ECO:0000256" key="7">
    <source>
        <dbReference type="ARBA" id="ARBA00022519"/>
    </source>
</evidence>
<evidence type="ECO:0000256" key="9">
    <source>
        <dbReference type="ARBA" id="ARBA00022692"/>
    </source>
</evidence>
<dbReference type="InterPro" id="IPR027417">
    <property type="entry name" value="P-loop_NTPase"/>
</dbReference>
<evidence type="ECO:0000256" key="16">
    <source>
        <dbReference type="ARBA" id="ARBA00051245"/>
    </source>
</evidence>
<evidence type="ECO:0000313" key="22">
    <source>
        <dbReference type="Proteomes" id="UP000662314"/>
    </source>
</evidence>
<evidence type="ECO:0000256" key="18">
    <source>
        <dbReference type="SAM" id="Phobius"/>
    </source>
</evidence>
<evidence type="ECO:0000256" key="12">
    <source>
        <dbReference type="ARBA" id="ARBA00022840"/>
    </source>
</evidence>
<sequence length="723" mass="81470">MANTSLNQEQLVTNTSLRAFDIRQISTILLRRRFLILGISCTVMSIAGLLAVIHKPSYQSSMQILVSSNLGDSQSSDMPRGVNNDLTSSNPQTDYAAQMKLMLSSKLIEKAVDSLRPYYPDITLEDIKGKNQEDEKAPLEVTQVGVRTGVNQVFSKVYEVSFKDADPLKAKRVIQALQKVYQDYNIEQQKKRLNKEISLINARLPKIKKEVSQAEQNLEDFRRKHNLLDPEVESKIVVQSLTDTHKQLQSTRAQLQDVQTRYKSLEQKTAISFRLSQSSRYQSLLNEIQQTEQALAKERLRYTDESPTVEELERQRKSQQKLLEQELQSLKQEAPIDSTEKASLTQGQMAEINPQLAQELIQLQATAQGLSANEQSLAQSEQQLRAKLRKYPSLILEYNRLLPAVENNRKILEQLLETQQSLGLKIPQGGYDWQVLGESDLETSTSDNRLFILLGGAIAGPILGVAVALTWGMFSYAIYSAQELQKLTNLRLLGSVPNLKPRRAQKRLPMSLQERHYLTPSLVEADSWLPYHETLDMVYQNIQILKYPFTFKSLMLTSAGSGEGKTTLSLGLAASAAHMHRRVLLIDGNLRYPRLHKTLKLSNDWGLSLLLLDETNTRVQDYIQPIHPAIDILTAGPTPEDTVKLLSSQRMKELLELFEQIYDLVLIDAPPILNTVDGRILAAFCNGIIMVGRIGQVNQNELTQATGILSQLNLIGIVANDIY</sequence>
<dbReference type="NCBIfam" id="TIGR01007">
    <property type="entry name" value="eps_fam"/>
    <property type="match status" value="1"/>
</dbReference>
<comment type="subcellular location">
    <subcellularLocation>
        <location evidence="1">Cell inner membrane</location>
        <topology evidence="1">Multi-pass membrane protein</topology>
    </subcellularLocation>
</comment>
<evidence type="ECO:0000259" key="20">
    <source>
        <dbReference type="Pfam" id="PF13614"/>
    </source>
</evidence>
<evidence type="ECO:0000259" key="19">
    <source>
        <dbReference type="Pfam" id="PF02706"/>
    </source>
</evidence>
<keyword evidence="14 18" id="KW-0472">Membrane</keyword>
<comment type="similarity">
    <text evidence="4">Belongs to the etk/wzc family.</text>
</comment>
<dbReference type="GO" id="GO:0005524">
    <property type="term" value="F:ATP binding"/>
    <property type="evidence" value="ECO:0007669"/>
    <property type="project" value="UniProtKB-KW"/>
</dbReference>
<evidence type="ECO:0000256" key="2">
    <source>
        <dbReference type="ARBA" id="ARBA00006683"/>
    </source>
</evidence>
<comment type="similarity">
    <text evidence="2">Belongs to the CpsC/CapA family.</text>
</comment>
<dbReference type="EC" id="2.7.10.2" evidence="5"/>
<gene>
    <name evidence="21" type="ORF">I8752_07795</name>
</gene>
<feature type="coiled-coil region" evidence="17">
    <location>
        <begin position="190"/>
        <end position="333"/>
    </location>
</feature>
<evidence type="ECO:0000256" key="10">
    <source>
        <dbReference type="ARBA" id="ARBA00022741"/>
    </source>
</evidence>
<dbReference type="Proteomes" id="UP000662314">
    <property type="component" value="Unassembled WGS sequence"/>
</dbReference>
<name>A0A8J7I1J3_9NOST</name>
<dbReference type="InterPro" id="IPR050445">
    <property type="entry name" value="Bact_polysacc_biosynth/exp"/>
</dbReference>
<feature type="transmembrane region" description="Helical" evidence="18">
    <location>
        <begin position="450"/>
        <end position="479"/>
    </location>
</feature>
<dbReference type="InterPro" id="IPR005702">
    <property type="entry name" value="Wzc-like_C"/>
</dbReference>
<evidence type="ECO:0000256" key="13">
    <source>
        <dbReference type="ARBA" id="ARBA00022989"/>
    </source>
</evidence>